<evidence type="ECO:0000259" key="7">
    <source>
        <dbReference type="Pfam" id="PF06305"/>
    </source>
</evidence>
<feature type="transmembrane region" description="Helical" evidence="6">
    <location>
        <begin position="49"/>
        <end position="71"/>
    </location>
</feature>
<dbReference type="Pfam" id="PF06305">
    <property type="entry name" value="LapA_dom"/>
    <property type="match status" value="1"/>
</dbReference>
<protein>
    <submittedName>
        <fullName evidence="8">Putative integral membrane protein</fullName>
    </submittedName>
</protein>
<comment type="caution">
    <text evidence="8">The sequence shown here is derived from an EMBL/GenBank/DDBJ whole genome shotgun (WGS) entry which is preliminary data.</text>
</comment>
<proteinExistence type="predicted"/>
<keyword evidence="2 6" id="KW-0812">Transmembrane</keyword>
<sequence>MKKLKYAFWLLIVVLAAVVVFQNKGFFIVERSFKLNLYFFKYASPELPTALYYFAVFLIGFLLCYFLSLSAKFKTRKTVRQLHEQAAAKDKKIAELESELAAAQAQTVPAEPVSQQDVSDPPETPPAGTEK</sequence>
<evidence type="ECO:0000256" key="2">
    <source>
        <dbReference type="ARBA" id="ARBA00022692"/>
    </source>
</evidence>
<dbReference type="GO" id="GO:0005886">
    <property type="term" value="C:plasma membrane"/>
    <property type="evidence" value="ECO:0007669"/>
    <property type="project" value="InterPro"/>
</dbReference>
<feature type="domain" description="Lipopolysaccharide assembly protein A" evidence="7">
    <location>
        <begin position="38"/>
        <end position="93"/>
    </location>
</feature>
<dbReference type="AlphaFoldDB" id="A0A7W0HL49"/>
<keyword evidence="3 6" id="KW-1133">Transmembrane helix</keyword>
<keyword evidence="4 6" id="KW-0472">Membrane</keyword>
<keyword evidence="1" id="KW-1003">Cell membrane</keyword>
<organism evidence="8 9">
    <name type="scientific">Desulfosalsimonas propionicica</name>
    <dbReference type="NCBI Taxonomy" id="332175"/>
    <lineage>
        <taxon>Bacteria</taxon>
        <taxon>Pseudomonadati</taxon>
        <taxon>Thermodesulfobacteriota</taxon>
        <taxon>Desulfobacteria</taxon>
        <taxon>Desulfobacterales</taxon>
        <taxon>Desulfosalsimonadaceae</taxon>
        <taxon>Desulfosalsimonas</taxon>
    </lineage>
</organism>
<dbReference type="RefSeq" id="WP_181551408.1">
    <property type="nucleotide sequence ID" value="NZ_JACDUS010000005.1"/>
</dbReference>
<evidence type="ECO:0000256" key="5">
    <source>
        <dbReference type="SAM" id="MobiDB-lite"/>
    </source>
</evidence>
<evidence type="ECO:0000256" key="3">
    <source>
        <dbReference type="ARBA" id="ARBA00022989"/>
    </source>
</evidence>
<feature type="transmembrane region" description="Helical" evidence="6">
    <location>
        <begin position="7"/>
        <end position="29"/>
    </location>
</feature>
<evidence type="ECO:0000256" key="1">
    <source>
        <dbReference type="ARBA" id="ARBA00022475"/>
    </source>
</evidence>
<name>A0A7W0HL49_9BACT</name>
<gene>
    <name evidence="8" type="ORF">HNR65_002082</name>
</gene>
<dbReference type="EMBL" id="JACDUS010000005">
    <property type="protein sequence ID" value="MBA2881751.1"/>
    <property type="molecule type" value="Genomic_DNA"/>
</dbReference>
<feature type="region of interest" description="Disordered" evidence="5">
    <location>
        <begin position="105"/>
        <end position="131"/>
    </location>
</feature>
<reference evidence="8 9" key="1">
    <citation type="submission" date="2020-07" db="EMBL/GenBank/DDBJ databases">
        <title>Genomic Encyclopedia of Type Strains, Phase IV (KMG-IV): sequencing the most valuable type-strain genomes for metagenomic binning, comparative biology and taxonomic classification.</title>
        <authorList>
            <person name="Goeker M."/>
        </authorList>
    </citation>
    <scope>NUCLEOTIDE SEQUENCE [LARGE SCALE GENOMIC DNA]</scope>
    <source>
        <strain evidence="8 9">DSM 17721</strain>
    </source>
</reference>
<evidence type="ECO:0000256" key="6">
    <source>
        <dbReference type="SAM" id="Phobius"/>
    </source>
</evidence>
<dbReference type="InterPro" id="IPR010445">
    <property type="entry name" value="LapA_dom"/>
</dbReference>
<evidence type="ECO:0000313" key="8">
    <source>
        <dbReference type="EMBL" id="MBA2881751.1"/>
    </source>
</evidence>
<keyword evidence="9" id="KW-1185">Reference proteome</keyword>
<evidence type="ECO:0000256" key="4">
    <source>
        <dbReference type="ARBA" id="ARBA00023136"/>
    </source>
</evidence>
<evidence type="ECO:0000313" key="9">
    <source>
        <dbReference type="Proteomes" id="UP000525298"/>
    </source>
</evidence>
<dbReference type="Proteomes" id="UP000525298">
    <property type="component" value="Unassembled WGS sequence"/>
</dbReference>
<accession>A0A7W0HL49</accession>